<dbReference type="eggNOG" id="KOG2533">
    <property type="taxonomic scope" value="Eukaryota"/>
</dbReference>
<keyword evidence="1" id="KW-0472">Membrane</keyword>
<sequence length="136" mass="15110">MASVVPTIAGVIVLLTVPFAPSKRVGLLLAYYIIIAYWGCAGLALSLVTRNVAVGNAIGSQTYQAKDAPRYFPALATVLVCFVLLEVVLFALRTYYIAQNKKRDCMIERGEATEDRNFTHSFEDITDRQNVNFDRD</sequence>
<dbReference type="VEuPathDB" id="FungiDB:TSTA_101440"/>
<dbReference type="EMBL" id="EQ962658">
    <property type="protein sequence ID" value="EED13904.1"/>
    <property type="molecule type" value="Genomic_DNA"/>
</dbReference>
<feature type="transmembrane region" description="Helical" evidence="1">
    <location>
        <begin position="71"/>
        <end position="96"/>
    </location>
</feature>
<dbReference type="HOGENOM" id="CLU_1876823_0_0_1"/>
<dbReference type="InParanoid" id="B8MLP1"/>
<feature type="transmembrane region" description="Helical" evidence="1">
    <location>
        <begin position="29"/>
        <end position="50"/>
    </location>
</feature>
<dbReference type="Proteomes" id="UP000001745">
    <property type="component" value="Unassembled WGS sequence"/>
</dbReference>
<dbReference type="RefSeq" id="XP_002486142.1">
    <property type="nucleotide sequence ID" value="XM_002486097.1"/>
</dbReference>
<keyword evidence="1" id="KW-1133">Transmembrane helix</keyword>
<name>B8MLP1_TALSN</name>
<evidence type="ECO:0000313" key="2">
    <source>
        <dbReference type="EMBL" id="EED13904.1"/>
    </source>
</evidence>
<gene>
    <name evidence="2" type="ORF">TSTA_101440</name>
</gene>
<keyword evidence="3" id="KW-1185">Reference proteome</keyword>
<dbReference type="AlphaFoldDB" id="B8MLP1"/>
<accession>B8MLP1</accession>
<evidence type="ECO:0000256" key="1">
    <source>
        <dbReference type="SAM" id="Phobius"/>
    </source>
</evidence>
<organism evidence="2 3">
    <name type="scientific">Talaromyces stipitatus (strain ATCC 10500 / CBS 375.48 / QM 6759 / NRRL 1006)</name>
    <name type="common">Penicillium stipitatum</name>
    <dbReference type="NCBI Taxonomy" id="441959"/>
    <lineage>
        <taxon>Eukaryota</taxon>
        <taxon>Fungi</taxon>
        <taxon>Dikarya</taxon>
        <taxon>Ascomycota</taxon>
        <taxon>Pezizomycotina</taxon>
        <taxon>Eurotiomycetes</taxon>
        <taxon>Eurotiomycetidae</taxon>
        <taxon>Eurotiales</taxon>
        <taxon>Trichocomaceae</taxon>
        <taxon>Talaromyces</taxon>
        <taxon>Talaromyces sect. Talaromyces</taxon>
    </lineage>
</organism>
<evidence type="ECO:0000313" key="3">
    <source>
        <dbReference type="Proteomes" id="UP000001745"/>
    </source>
</evidence>
<keyword evidence="1" id="KW-0812">Transmembrane</keyword>
<reference evidence="3" key="1">
    <citation type="journal article" date="2015" name="Genome Announc.">
        <title>Genome sequence of the AIDS-associated pathogen Penicillium marneffei (ATCC18224) and its near taxonomic relative Talaromyces stipitatus (ATCC10500).</title>
        <authorList>
            <person name="Nierman W.C."/>
            <person name="Fedorova-Abrams N.D."/>
            <person name="Andrianopoulos A."/>
        </authorList>
    </citation>
    <scope>NUCLEOTIDE SEQUENCE [LARGE SCALE GENOMIC DNA]</scope>
    <source>
        <strain evidence="3">ATCC 10500 / CBS 375.48 / QM 6759 / NRRL 1006</strain>
    </source>
</reference>
<dbReference type="OrthoDB" id="6730379at2759"/>
<dbReference type="PhylomeDB" id="B8MLP1"/>
<proteinExistence type="predicted"/>
<dbReference type="GeneID" id="8101832"/>
<protein>
    <submittedName>
        <fullName evidence="2">Allantoate permease, putative</fullName>
    </submittedName>
</protein>